<organism evidence="2 3">
    <name type="scientific">Thalassobacillus hwangdonensis</name>
    <dbReference type="NCBI Taxonomy" id="546108"/>
    <lineage>
        <taxon>Bacteria</taxon>
        <taxon>Bacillati</taxon>
        <taxon>Bacillota</taxon>
        <taxon>Bacilli</taxon>
        <taxon>Bacillales</taxon>
        <taxon>Bacillaceae</taxon>
        <taxon>Thalassobacillus</taxon>
    </lineage>
</organism>
<keyword evidence="3" id="KW-1185">Reference proteome</keyword>
<reference evidence="3" key="1">
    <citation type="journal article" date="2019" name="Int. J. Syst. Evol. Microbiol.">
        <title>The Global Catalogue of Microorganisms (GCM) 10K type strain sequencing project: providing services to taxonomists for standard genome sequencing and annotation.</title>
        <authorList>
            <consortium name="The Broad Institute Genomics Platform"/>
            <consortium name="The Broad Institute Genome Sequencing Center for Infectious Disease"/>
            <person name="Wu L."/>
            <person name="Ma J."/>
        </authorList>
    </citation>
    <scope>NUCLEOTIDE SEQUENCE [LARGE SCALE GENOMIC DNA]</scope>
    <source>
        <strain evidence="3">CCUG 56607</strain>
    </source>
</reference>
<dbReference type="Proteomes" id="UP001596990">
    <property type="component" value="Unassembled WGS sequence"/>
</dbReference>
<evidence type="ECO:0000313" key="2">
    <source>
        <dbReference type="EMBL" id="MFD1017845.1"/>
    </source>
</evidence>
<evidence type="ECO:0000313" key="3">
    <source>
        <dbReference type="Proteomes" id="UP001596990"/>
    </source>
</evidence>
<protein>
    <submittedName>
        <fullName evidence="2">Uncharacterized protein</fullName>
    </submittedName>
</protein>
<dbReference type="RefSeq" id="WP_386055896.1">
    <property type="nucleotide sequence ID" value="NZ_JBHTKL010000001.1"/>
</dbReference>
<gene>
    <name evidence="2" type="ORF">ACFQ2J_01425</name>
</gene>
<accession>A0ABW3KY08</accession>
<dbReference type="EMBL" id="JBHTKL010000001">
    <property type="protein sequence ID" value="MFD1017845.1"/>
    <property type="molecule type" value="Genomic_DNA"/>
</dbReference>
<keyword evidence="1" id="KW-0472">Membrane</keyword>
<keyword evidence="1" id="KW-1133">Transmembrane helix</keyword>
<keyword evidence="1" id="KW-0812">Transmembrane</keyword>
<sequence>MKRNHDYHPMYDQAVQHMHLPVVLSLADGQQLEGVVVHVDGEFVYIDVPESQSQDTRDASRQYGYGPYGYPGYGYPGYGYPPYGGYGARRLILPLAALVAISALGAAWY</sequence>
<proteinExistence type="predicted"/>
<feature type="transmembrane region" description="Helical" evidence="1">
    <location>
        <begin position="91"/>
        <end position="108"/>
    </location>
</feature>
<comment type="caution">
    <text evidence="2">The sequence shown here is derived from an EMBL/GenBank/DDBJ whole genome shotgun (WGS) entry which is preliminary data.</text>
</comment>
<evidence type="ECO:0000256" key="1">
    <source>
        <dbReference type="SAM" id="Phobius"/>
    </source>
</evidence>
<name>A0ABW3KY08_9BACI</name>